<gene>
    <name evidence="3" type="ORF">DME_LOCUS6338</name>
</gene>
<evidence type="ECO:0000313" key="6">
    <source>
        <dbReference type="WBParaSite" id="DME_0000197801-mRNA-1"/>
    </source>
</evidence>
<reference evidence="3 5" key="2">
    <citation type="submission" date="2018-11" db="EMBL/GenBank/DDBJ databases">
        <authorList>
            <consortium name="Pathogen Informatics"/>
        </authorList>
    </citation>
    <scope>NUCLEOTIDE SEQUENCE [LARGE SCALE GENOMIC DNA]</scope>
</reference>
<feature type="transmembrane region" description="Helical" evidence="2">
    <location>
        <begin position="76"/>
        <end position="98"/>
    </location>
</feature>
<evidence type="ECO:0000256" key="1">
    <source>
        <dbReference type="SAM" id="MobiDB-lite"/>
    </source>
</evidence>
<feature type="compositionally biased region" description="Polar residues" evidence="1">
    <location>
        <begin position="35"/>
        <end position="47"/>
    </location>
</feature>
<name>A0A0N4U570_DRAME</name>
<protein>
    <submittedName>
        <fullName evidence="6">Two-component sensor histidine kinase</fullName>
    </submittedName>
</protein>
<evidence type="ECO:0000313" key="5">
    <source>
        <dbReference type="Proteomes" id="UP000274756"/>
    </source>
</evidence>
<dbReference type="AlphaFoldDB" id="A0A0N4U570"/>
<dbReference type="OrthoDB" id="5920525at2759"/>
<dbReference type="Proteomes" id="UP000274756">
    <property type="component" value="Unassembled WGS sequence"/>
</dbReference>
<dbReference type="STRING" id="318479.A0A0N4U570"/>
<reference evidence="6" key="1">
    <citation type="submission" date="2017-02" db="UniProtKB">
        <authorList>
            <consortium name="WormBaseParasite"/>
        </authorList>
    </citation>
    <scope>IDENTIFICATION</scope>
</reference>
<dbReference type="EMBL" id="UYYG01001155">
    <property type="protein sequence ID" value="VDN56365.1"/>
    <property type="molecule type" value="Genomic_DNA"/>
</dbReference>
<organism evidence="4 6">
    <name type="scientific">Dracunculus medinensis</name>
    <name type="common">Guinea worm</name>
    <dbReference type="NCBI Taxonomy" id="318479"/>
    <lineage>
        <taxon>Eukaryota</taxon>
        <taxon>Metazoa</taxon>
        <taxon>Ecdysozoa</taxon>
        <taxon>Nematoda</taxon>
        <taxon>Chromadorea</taxon>
        <taxon>Rhabditida</taxon>
        <taxon>Spirurina</taxon>
        <taxon>Dracunculoidea</taxon>
        <taxon>Dracunculidae</taxon>
        <taxon>Dracunculus</taxon>
    </lineage>
</organism>
<proteinExistence type="predicted"/>
<keyword evidence="2" id="KW-0472">Membrane</keyword>
<keyword evidence="5" id="KW-1185">Reference proteome</keyword>
<dbReference type="Proteomes" id="UP000038040">
    <property type="component" value="Unplaced"/>
</dbReference>
<accession>A0A0N4U570</accession>
<keyword evidence="2" id="KW-0812">Transmembrane</keyword>
<dbReference type="WBParaSite" id="DME_0000197801-mRNA-1">
    <property type="protein sequence ID" value="DME_0000197801-mRNA-1"/>
    <property type="gene ID" value="DME_0000197801"/>
</dbReference>
<evidence type="ECO:0000256" key="2">
    <source>
        <dbReference type="SAM" id="Phobius"/>
    </source>
</evidence>
<evidence type="ECO:0000313" key="3">
    <source>
        <dbReference type="EMBL" id="VDN56365.1"/>
    </source>
</evidence>
<keyword evidence="2" id="KW-1133">Transmembrane helix</keyword>
<feature type="region of interest" description="Disordered" evidence="1">
    <location>
        <begin position="35"/>
        <end position="61"/>
    </location>
</feature>
<sequence length="131" mass="14922">MKQQKVAKGKINPRYFPEETSALTVTTPQTNKYQTKANTKNSRTKNATTKRKQHLSELSSTKTYGNQLQKKKTAKLVIILFGVIYAPFLLSATLNYHFENYGNELGIEIRKNLYVGNIIVSTRDTDEALHK</sequence>
<evidence type="ECO:0000313" key="4">
    <source>
        <dbReference type="Proteomes" id="UP000038040"/>
    </source>
</evidence>